<dbReference type="PANTHER" id="PTHR43669:SF8">
    <property type="entry name" value="SHORT-CHAIN TYPE DEHYDROGENASE_REDUCTASE-RELATED"/>
    <property type="match status" value="1"/>
</dbReference>
<evidence type="ECO:0000256" key="1">
    <source>
        <dbReference type="ARBA" id="ARBA00006484"/>
    </source>
</evidence>
<evidence type="ECO:0000259" key="3">
    <source>
        <dbReference type="SMART" id="SM01007"/>
    </source>
</evidence>
<gene>
    <name evidence="4" type="ORF">ABVQ20_17015</name>
</gene>
<feature type="domain" description="Class II aldolase/adducin N-terminal" evidence="3">
    <location>
        <begin position="27"/>
        <end position="229"/>
    </location>
</feature>
<reference evidence="4 5" key="1">
    <citation type="submission" date="2024-06" db="EMBL/GenBank/DDBJ databases">
        <authorList>
            <person name="Kim D.-U."/>
        </authorList>
    </citation>
    <scope>NUCLEOTIDE SEQUENCE [LARGE SCALE GENOMIC DNA]</scope>
    <source>
        <strain evidence="4 5">KACC15460</strain>
    </source>
</reference>
<dbReference type="Gene3D" id="3.40.225.10">
    <property type="entry name" value="Class II aldolase/adducin N-terminal domain"/>
    <property type="match status" value="1"/>
</dbReference>
<dbReference type="InterPro" id="IPR036291">
    <property type="entry name" value="NAD(P)-bd_dom_sf"/>
</dbReference>
<comment type="similarity">
    <text evidence="1">Belongs to the short-chain dehydrogenases/reductases (SDR) family.</text>
</comment>
<dbReference type="Gene3D" id="3.40.50.720">
    <property type="entry name" value="NAD(P)-binding Rossmann-like Domain"/>
    <property type="match status" value="1"/>
</dbReference>
<dbReference type="SUPFAM" id="SSF51735">
    <property type="entry name" value="NAD(P)-binding Rossmann-fold domains"/>
    <property type="match status" value="1"/>
</dbReference>
<organism evidence="4 5">
    <name type="scientific">Mesorhizobium shangrilense</name>
    <dbReference type="NCBI Taxonomy" id="460060"/>
    <lineage>
        <taxon>Bacteria</taxon>
        <taxon>Pseudomonadati</taxon>
        <taxon>Pseudomonadota</taxon>
        <taxon>Alphaproteobacteria</taxon>
        <taxon>Hyphomicrobiales</taxon>
        <taxon>Phyllobacteriaceae</taxon>
        <taxon>Mesorhizobium</taxon>
    </lineage>
</organism>
<keyword evidence="5" id="KW-1185">Reference proteome</keyword>
<dbReference type="PRINTS" id="PR00080">
    <property type="entry name" value="SDRFAMILY"/>
</dbReference>
<evidence type="ECO:0000256" key="2">
    <source>
        <dbReference type="ARBA" id="ARBA00023002"/>
    </source>
</evidence>
<dbReference type="PANTHER" id="PTHR43669">
    <property type="entry name" value="5-KETO-D-GLUCONATE 5-REDUCTASE"/>
    <property type="match status" value="1"/>
</dbReference>
<comment type="caution">
    <text evidence="4">The sequence shown here is derived from an EMBL/GenBank/DDBJ whole genome shotgun (WGS) entry which is preliminary data.</text>
</comment>
<proteinExistence type="inferred from homology"/>
<dbReference type="Pfam" id="PF00596">
    <property type="entry name" value="Aldolase_II"/>
    <property type="match status" value="1"/>
</dbReference>
<dbReference type="Pfam" id="PF13561">
    <property type="entry name" value="adh_short_C2"/>
    <property type="match status" value="1"/>
</dbReference>
<dbReference type="InterPro" id="IPR001303">
    <property type="entry name" value="Aldolase_II/adducin_N"/>
</dbReference>
<accession>A0ABV2DF98</accession>
<dbReference type="CDD" id="cd08943">
    <property type="entry name" value="R1PA_ADH_SDR_c"/>
    <property type="match status" value="1"/>
</dbReference>
<dbReference type="SMART" id="SM01007">
    <property type="entry name" value="Aldolase_II"/>
    <property type="match status" value="1"/>
</dbReference>
<dbReference type="InterPro" id="IPR002347">
    <property type="entry name" value="SDR_fam"/>
</dbReference>
<dbReference type="RefSeq" id="WP_354460672.1">
    <property type="nucleotide sequence ID" value="NZ_JBEWSZ010000001.1"/>
</dbReference>
<keyword evidence="2" id="KW-0560">Oxidoreductase</keyword>
<sequence length="700" mass="76373">MLDKRSGTRLANLWDEVKAQAMSEPERLVYRSNVLGSDKRVTNYGGGNTSSKIWQKDPLTGASVEVLWVKGSGGDSASIKLDGFATLYMDKLRALKGLYRGVEHEDEMVGFLPHCTFNLNPRAASIDTPLHAFVPKPFVDHMHPDAIIAIAAAKDSKALTQQIFGDAIGWLPWKRPGFELGLWLEKFCLEHPAAKGVILESHGLFTWGDTPKECYETTISVINQAIDWFERRSEGKPIFGGELVKSLDAAHRRAVAAKLMPRIRGLISEKSHKLGHFDDSAAVLEFVNSRDMRALAALGTSCPDHFLRTKIRPLVIEFDPAKPDVDAVIARLADHVAAYRVGYQAYYDSCKHADSPAIRDPNAVVYLMPGVGMFTFAGDKATARISGEFYVNAINVMRGASTVSSYVGLPAQEAFNIEYWLLEDLKLQRMPKPKSLAGQIALVTGGAGGIGRATANRLLREGACVVLADIDEAALNSANDELAKAYGKDFVRPVVINVTSEDQVVSGFAETAVEFGGIDILVSNAGLASSAPIEDTTLALWNKNMDILSTGYFLVSREAFRLFRVQKIGGNIVFVASKNGLAASPNAAAYCTAKAAEIHLARCLALEGAEAQIRVNVVNPDAVLRGSKIWTGEWKEQRAAAYKMSTDDLEEHYRSRSMLKRSVFPEDIAEAIYFFASDMSAKSTGNIINVDAGNAQSFTR</sequence>
<dbReference type="InterPro" id="IPR013454">
    <property type="entry name" value="Bifunc_RhaD/ADH"/>
</dbReference>
<dbReference type="NCBIfam" id="TIGR02632">
    <property type="entry name" value="RhaD_aldol-ADH"/>
    <property type="match status" value="1"/>
</dbReference>
<dbReference type="Proteomes" id="UP001548832">
    <property type="component" value="Unassembled WGS sequence"/>
</dbReference>
<dbReference type="EMBL" id="JBEWSZ010000001">
    <property type="protein sequence ID" value="MET2828682.1"/>
    <property type="molecule type" value="Genomic_DNA"/>
</dbReference>
<dbReference type="PRINTS" id="PR00081">
    <property type="entry name" value="GDHRDH"/>
</dbReference>
<protein>
    <submittedName>
        <fullName evidence="4">Bifunctional rhamnulose-1-phosphate aldolase/short-chain dehydrogenase</fullName>
    </submittedName>
</protein>
<dbReference type="NCBIfam" id="NF006189">
    <property type="entry name" value="PRK08324.1-3"/>
    <property type="match status" value="1"/>
</dbReference>
<dbReference type="InterPro" id="IPR036409">
    <property type="entry name" value="Aldolase_II/adducin_N_sf"/>
</dbReference>
<name>A0ABV2DF98_9HYPH</name>
<evidence type="ECO:0000313" key="5">
    <source>
        <dbReference type="Proteomes" id="UP001548832"/>
    </source>
</evidence>
<dbReference type="SUPFAM" id="SSF53639">
    <property type="entry name" value="AraD/HMP-PK domain-like"/>
    <property type="match status" value="1"/>
</dbReference>
<evidence type="ECO:0000313" key="4">
    <source>
        <dbReference type="EMBL" id="MET2828682.1"/>
    </source>
</evidence>